<dbReference type="GO" id="GO:0005524">
    <property type="term" value="F:ATP binding"/>
    <property type="evidence" value="ECO:0007669"/>
    <property type="project" value="InterPro"/>
</dbReference>
<organism evidence="3">
    <name type="scientific">marine sediment metagenome</name>
    <dbReference type="NCBI Taxonomy" id="412755"/>
    <lineage>
        <taxon>unclassified sequences</taxon>
        <taxon>metagenomes</taxon>
        <taxon>ecological metagenomes</taxon>
    </lineage>
</organism>
<dbReference type="InterPro" id="IPR011009">
    <property type="entry name" value="Kinase-like_dom_sf"/>
</dbReference>
<dbReference type="SUPFAM" id="SSF56112">
    <property type="entry name" value="Protein kinase-like (PK-like)"/>
    <property type="match status" value="1"/>
</dbReference>
<name>A0A0F9DUW0_9ZZZZ</name>
<keyword evidence="1" id="KW-1133">Transmembrane helix</keyword>
<evidence type="ECO:0000259" key="2">
    <source>
        <dbReference type="PROSITE" id="PS50011"/>
    </source>
</evidence>
<keyword evidence="1" id="KW-0812">Transmembrane</keyword>
<dbReference type="PROSITE" id="PS50011">
    <property type="entry name" value="PROTEIN_KINASE_DOM"/>
    <property type="match status" value="1"/>
</dbReference>
<protein>
    <recommendedName>
        <fullName evidence="2">Protein kinase domain-containing protein</fullName>
    </recommendedName>
</protein>
<proteinExistence type="predicted"/>
<gene>
    <name evidence="3" type="ORF">LCGC14_2153080</name>
</gene>
<evidence type="ECO:0000256" key="1">
    <source>
        <dbReference type="SAM" id="Phobius"/>
    </source>
</evidence>
<keyword evidence="1" id="KW-0472">Membrane</keyword>
<comment type="caution">
    <text evidence="3">The sequence shown here is derived from an EMBL/GenBank/DDBJ whole genome shotgun (WGS) entry which is preliminary data.</text>
</comment>
<dbReference type="InterPro" id="IPR000719">
    <property type="entry name" value="Prot_kinase_dom"/>
</dbReference>
<dbReference type="Gene3D" id="1.10.510.10">
    <property type="entry name" value="Transferase(Phosphotransferase) domain 1"/>
    <property type="match status" value="1"/>
</dbReference>
<feature type="domain" description="Protein kinase" evidence="2">
    <location>
        <begin position="16"/>
        <end position="324"/>
    </location>
</feature>
<dbReference type="EMBL" id="LAZR01027473">
    <property type="protein sequence ID" value="KKL65628.1"/>
    <property type="molecule type" value="Genomic_DNA"/>
</dbReference>
<evidence type="ECO:0000313" key="3">
    <source>
        <dbReference type="EMBL" id="KKL65628.1"/>
    </source>
</evidence>
<accession>A0A0F9DUW0</accession>
<feature type="transmembrane region" description="Helical" evidence="1">
    <location>
        <begin position="211"/>
        <end position="228"/>
    </location>
</feature>
<dbReference type="AlphaFoldDB" id="A0A0F9DUW0"/>
<sequence>MIEITVEGSKRKIISHQDLNFIDAGGQGAIYRYRDLVLKFHEDKTIVQKSRMIKNLALKYIKKRSDVSMPKSLEERSFIIGSGTAKGSDIERTEDSILHISIFRWLEGTPLAYRDRSLNFTQRKNIVYHILKGLLFFESIGIVHSDLFPKNFLLKNGIPHFIDIEGAGILNRTRTEWDYAPSVLGTPTPGFGTPPEIENDITNQYTDRWCGLNLIFMILLGFSPFFFLSRSDPESIEKLYLIGQKNMKETKNRGIPLVWPPIGAENHPYIVKDCINNLDKSRTYLFDNHINKTLVRLCYKTFITGFKEPTSRESFNRMFRLLGL</sequence>
<dbReference type="GO" id="GO:0004672">
    <property type="term" value="F:protein kinase activity"/>
    <property type="evidence" value="ECO:0007669"/>
    <property type="project" value="InterPro"/>
</dbReference>
<reference evidence="3" key="1">
    <citation type="journal article" date="2015" name="Nature">
        <title>Complex archaea that bridge the gap between prokaryotes and eukaryotes.</title>
        <authorList>
            <person name="Spang A."/>
            <person name="Saw J.H."/>
            <person name="Jorgensen S.L."/>
            <person name="Zaremba-Niedzwiedzka K."/>
            <person name="Martijn J."/>
            <person name="Lind A.E."/>
            <person name="van Eijk R."/>
            <person name="Schleper C."/>
            <person name="Guy L."/>
            <person name="Ettema T.J."/>
        </authorList>
    </citation>
    <scope>NUCLEOTIDE SEQUENCE</scope>
</reference>